<keyword evidence="3 5" id="KW-1133">Transmembrane helix</keyword>
<dbReference type="InterPro" id="IPR005829">
    <property type="entry name" value="Sugar_transporter_CS"/>
</dbReference>
<dbReference type="SUPFAM" id="SSF103473">
    <property type="entry name" value="MFS general substrate transporter"/>
    <property type="match status" value="1"/>
</dbReference>
<accession>A0A5E4TIH8</accession>
<feature type="transmembrane region" description="Helical" evidence="5">
    <location>
        <begin position="381"/>
        <end position="398"/>
    </location>
</feature>
<feature type="transmembrane region" description="Helical" evidence="5">
    <location>
        <begin position="79"/>
        <end position="97"/>
    </location>
</feature>
<dbReference type="RefSeq" id="WP_150584269.1">
    <property type="nucleotide sequence ID" value="NZ_CABPSE010000003.1"/>
</dbReference>
<dbReference type="CDD" id="cd06174">
    <property type="entry name" value="MFS"/>
    <property type="match status" value="1"/>
</dbReference>
<dbReference type="EMBL" id="CABPSE010000003">
    <property type="protein sequence ID" value="VVD86288.1"/>
    <property type="molecule type" value="Genomic_DNA"/>
</dbReference>
<feature type="transmembrane region" description="Helical" evidence="5">
    <location>
        <begin position="169"/>
        <end position="190"/>
    </location>
</feature>
<feature type="transmembrane region" description="Helical" evidence="5">
    <location>
        <begin position="312"/>
        <end position="334"/>
    </location>
</feature>
<evidence type="ECO:0000313" key="8">
    <source>
        <dbReference type="Proteomes" id="UP000383971"/>
    </source>
</evidence>
<proteinExistence type="predicted"/>
<organism evidence="7 8">
    <name type="scientific">Pandoraea communis</name>
    <dbReference type="NCBI Taxonomy" id="2508297"/>
    <lineage>
        <taxon>Bacteria</taxon>
        <taxon>Pseudomonadati</taxon>
        <taxon>Pseudomonadota</taxon>
        <taxon>Betaproteobacteria</taxon>
        <taxon>Burkholderiales</taxon>
        <taxon>Burkholderiaceae</taxon>
        <taxon>Pandoraea</taxon>
    </lineage>
</organism>
<keyword evidence="2 5" id="KW-0812">Transmembrane</keyword>
<gene>
    <name evidence="7" type="ORF">PCO31111_01390</name>
</gene>
<dbReference type="InterPro" id="IPR053160">
    <property type="entry name" value="MFS_DHA3_Transporter"/>
</dbReference>
<feature type="transmembrane region" description="Helical" evidence="5">
    <location>
        <begin position="45"/>
        <end position="67"/>
    </location>
</feature>
<dbReference type="Pfam" id="PF07690">
    <property type="entry name" value="MFS_1"/>
    <property type="match status" value="1"/>
</dbReference>
<feature type="transmembrane region" description="Helical" evidence="5">
    <location>
        <begin position="103"/>
        <end position="129"/>
    </location>
</feature>
<evidence type="ECO:0000256" key="1">
    <source>
        <dbReference type="ARBA" id="ARBA00004141"/>
    </source>
</evidence>
<dbReference type="GO" id="GO:0022857">
    <property type="term" value="F:transmembrane transporter activity"/>
    <property type="evidence" value="ECO:0007669"/>
    <property type="project" value="InterPro"/>
</dbReference>
<evidence type="ECO:0000256" key="3">
    <source>
        <dbReference type="ARBA" id="ARBA00022989"/>
    </source>
</evidence>
<dbReference type="AlphaFoldDB" id="A0A5E4TIH8"/>
<keyword evidence="4 5" id="KW-0472">Membrane</keyword>
<evidence type="ECO:0000256" key="5">
    <source>
        <dbReference type="SAM" id="Phobius"/>
    </source>
</evidence>
<dbReference type="GO" id="GO:0016020">
    <property type="term" value="C:membrane"/>
    <property type="evidence" value="ECO:0007669"/>
    <property type="project" value="UniProtKB-SubCell"/>
</dbReference>
<dbReference type="Gene3D" id="1.20.1250.20">
    <property type="entry name" value="MFS general substrate transporter like domains"/>
    <property type="match status" value="1"/>
</dbReference>
<dbReference type="PANTHER" id="PTHR23530">
    <property type="entry name" value="TRANSPORT PROTEIN-RELATED"/>
    <property type="match status" value="1"/>
</dbReference>
<feature type="domain" description="Major facilitator superfamily (MFS) profile" evidence="6">
    <location>
        <begin position="1"/>
        <end position="406"/>
    </location>
</feature>
<feature type="transmembrane region" description="Helical" evidence="5">
    <location>
        <begin position="16"/>
        <end position="39"/>
    </location>
</feature>
<keyword evidence="8" id="KW-1185">Reference proteome</keyword>
<sequence length="415" mass="44531">MADNPQLPTELRRWRILALTQAALGPEIFSMAVLVLFFLRYAGFSFAEFSTFTAALFVLNWILEVPAGALADRFGRKRCLILGNLIYCAAMLLLIAASSRVSLILIALMYAVGGSLASGTFQAMMYEAFASRDAIPGFHAVVARSTGLSLWSAAAAAAIGGWLAGFSLVLPLIVDVIVLAGLTLFLLWGVPAQIPRASFTGDRQTVSKLLGTALRAASISRTWCLLALGCAITFACVRASFNTYQPLMLDAGIPVEYFGVTFSALIVLGGIAANLFSSTSKHWLDRGVIDFAIAGLFAAALAPSIWHSASPIFLLIGIAAHQLIRGIFPSYYSYRLNREIPEDLPARTTMLSLANLVRALLTALAVYAVGALTQAYDFSSAYRWINAAALCALTLLIITTRWPQSHVAAAHTPND</sequence>
<dbReference type="Proteomes" id="UP000383971">
    <property type="component" value="Unassembled WGS sequence"/>
</dbReference>
<name>A0A5E4TIH8_9BURK</name>
<dbReference type="PROSITE" id="PS50850">
    <property type="entry name" value="MFS"/>
    <property type="match status" value="1"/>
</dbReference>
<feature type="transmembrane region" description="Helical" evidence="5">
    <location>
        <begin position="257"/>
        <end position="276"/>
    </location>
</feature>
<reference evidence="7 8" key="1">
    <citation type="submission" date="2019-08" db="EMBL/GenBank/DDBJ databases">
        <authorList>
            <person name="Peeters C."/>
        </authorList>
    </citation>
    <scope>NUCLEOTIDE SEQUENCE [LARGE SCALE GENOMIC DNA]</scope>
    <source>
        <strain evidence="7 8">LMG 31111</strain>
    </source>
</reference>
<protein>
    <recommendedName>
        <fullName evidence="6">Major facilitator superfamily (MFS) profile domain-containing protein</fullName>
    </recommendedName>
</protein>
<evidence type="ECO:0000259" key="6">
    <source>
        <dbReference type="PROSITE" id="PS50850"/>
    </source>
</evidence>
<dbReference type="PANTHER" id="PTHR23530:SF1">
    <property type="entry name" value="PERMEASE, MAJOR FACILITATOR SUPERFAMILY-RELATED"/>
    <property type="match status" value="1"/>
</dbReference>
<feature type="transmembrane region" description="Helical" evidence="5">
    <location>
        <begin position="141"/>
        <end position="163"/>
    </location>
</feature>
<evidence type="ECO:0000256" key="2">
    <source>
        <dbReference type="ARBA" id="ARBA00022692"/>
    </source>
</evidence>
<feature type="transmembrane region" description="Helical" evidence="5">
    <location>
        <begin position="288"/>
        <end position="306"/>
    </location>
</feature>
<evidence type="ECO:0000256" key="4">
    <source>
        <dbReference type="ARBA" id="ARBA00023136"/>
    </source>
</evidence>
<comment type="subcellular location">
    <subcellularLocation>
        <location evidence="1">Membrane</location>
        <topology evidence="1">Multi-pass membrane protein</topology>
    </subcellularLocation>
</comment>
<dbReference type="PROSITE" id="PS00216">
    <property type="entry name" value="SUGAR_TRANSPORT_1"/>
    <property type="match status" value="1"/>
</dbReference>
<evidence type="ECO:0000313" key="7">
    <source>
        <dbReference type="EMBL" id="VVD86288.1"/>
    </source>
</evidence>
<dbReference type="InterPro" id="IPR020846">
    <property type="entry name" value="MFS_dom"/>
</dbReference>
<dbReference type="InterPro" id="IPR011701">
    <property type="entry name" value="MFS"/>
</dbReference>
<feature type="transmembrane region" description="Helical" evidence="5">
    <location>
        <begin position="223"/>
        <end position="241"/>
    </location>
</feature>
<dbReference type="InterPro" id="IPR036259">
    <property type="entry name" value="MFS_trans_sf"/>
</dbReference>
<feature type="transmembrane region" description="Helical" evidence="5">
    <location>
        <begin position="355"/>
        <end position="375"/>
    </location>
</feature>